<evidence type="ECO:0000313" key="2">
    <source>
        <dbReference type="Proteomes" id="UP000027730"/>
    </source>
</evidence>
<accession>A0A074X8B8</accession>
<dbReference type="EMBL" id="KL584702">
    <property type="protein sequence ID" value="KEQ78282.1"/>
    <property type="molecule type" value="Genomic_DNA"/>
</dbReference>
<gene>
    <name evidence="1" type="ORF">M436DRAFT_78106</name>
</gene>
<dbReference type="RefSeq" id="XP_013432478.1">
    <property type="nucleotide sequence ID" value="XM_013577024.1"/>
</dbReference>
<dbReference type="HOGENOM" id="CLU_2291140_0_0_1"/>
<name>A0A074X8B8_9PEZI</name>
<protein>
    <submittedName>
        <fullName evidence="1">Uncharacterized protein</fullName>
    </submittedName>
</protein>
<evidence type="ECO:0000313" key="1">
    <source>
        <dbReference type="EMBL" id="KEQ78282.1"/>
    </source>
</evidence>
<reference evidence="1 2" key="1">
    <citation type="journal article" date="2014" name="BMC Genomics">
        <title>Genome sequencing of four Aureobasidium pullulans varieties: biotechnological potential, stress tolerance, and description of new species.</title>
        <authorList>
            <person name="Gostin Ar C."/>
            <person name="Ohm R.A."/>
            <person name="Kogej T."/>
            <person name="Sonjak S."/>
            <person name="Turk M."/>
            <person name="Zajc J."/>
            <person name="Zalar P."/>
            <person name="Grube M."/>
            <person name="Sun H."/>
            <person name="Han J."/>
            <person name="Sharma A."/>
            <person name="Chiniquy J."/>
            <person name="Ngan C.Y."/>
            <person name="Lipzen A."/>
            <person name="Barry K."/>
            <person name="Grigoriev I.V."/>
            <person name="Gunde-Cimerman N."/>
        </authorList>
    </citation>
    <scope>NUCLEOTIDE SEQUENCE [LARGE SCALE GENOMIC DNA]</scope>
    <source>
        <strain evidence="1 2">CBS 147.97</strain>
    </source>
</reference>
<organism evidence="1 2">
    <name type="scientific">Aureobasidium namibiae CBS 147.97</name>
    <dbReference type="NCBI Taxonomy" id="1043004"/>
    <lineage>
        <taxon>Eukaryota</taxon>
        <taxon>Fungi</taxon>
        <taxon>Dikarya</taxon>
        <taxon>Ascomycota</taxon>
        <taxon>Pezizomycotina</taxon>
        <taxon>Dothideomycetes</taxon>
        <taxon>Dothideomycetidae</taxon>
        <taxon>Dothideales</taxon>
        <taxon>Saccotheciaceae</taxon>
        <taxon>Aureobasidium</taxon>
    </lineage>
</organism>
<dbReference type="AlphaFoldDB" id="A0A074X8B8"/>
<keyword evidence="2" id="KW-1185">Reference proteome</keyword>
<dbReference type="Proteomes" id="UP000027730">
    <property type="component" value="Unassembled WGS sequence"/>
</dbReference>
<dbReference type="GeneID" id="25416152"/>
<proteinExistence type="predicted"/>
<sequence length="101" mass="10973">MLYTIYGSDGSTVICSDVVEMSPNTNNWKGHDTVSDKCSTSVYIQDLSYLGMFGGGSWDASVKTVAANGEEVSCGVIHHDCTVKSVSPTVVNEYTYGCEWW</sequence>